<feature type="coiled-coil region" evidence="3">
    <location>
        <begin position="85"/>
        <end position="126"/>
    </location>
</feature>
<evidence type="ECO:0000313" key="6">
    <source>
        <dbReference type="Proteomes" id="UP000292447"/>
    </source>
</evidence>
<evidence type="ECO:0000256" key="3">
    <source>
        <dbReference type="SAM" id="Coils"/>
    </source>
</evidence>
<comment type="subcellular location">
    <subcellularLocation>
        <location evidence="1">Cytoplasm</location>
    </subcellularLocation>
</comment>
<organism evidence="5 6">
    <name type="scientific">Metschnikowia aff. pulcherrima</name>
    <dbReference type="NCBI Taxonomy" id="2163413"/>
    <lineage>
        <taxon>Eukaryota</taxon>
        <taxon>Fungi</taxon>
        <taxon>Dikarya</taxon>
        <taxon>Ascomycota</taxon>
        <taxon>Saccharomycotina</taxon>
        <taxon>Pichiomycetes</taxon>
        <taxon>Metschnikowiaceae</taxon>
        <taxon>Metschnikowia</taxon>
    </lineage>
</organism>
<keyword evidence="6" id="KW-1185">Reference proteome</keyword>
<proteinExistence type="predicted"/>
<feature type="region of interest" description="Disordered" evidence="4">
    <location>
        <begin position="1"/>
        <end position="35"/>
    </location>
</feature>
<dbReference type="GO" id="GO:0005737">
    <property type="term" value="C:cytoplasm"/>
    <property type="evidence" value="ECO:0007669"/>
    <property type="project" value="UniProtKB-SubCell"/>
</dbReference>
<name>A0A4P6XCZ8_9ASCO</name>
<evidence type="ECO:0000256" key="4">
    <source>
        <dbReference type="SAM" id="MobiDB-lite"/>
    </source>
</evidence>
<dbReference type="GO" id="GO:0007017">
    <property type="term" value="P:microtubule-based process"/>
    <property type="evidence" value="ECO:0007669"/>
    <property type="project" value="InterPro"/>
</dbReference>
<gene>
    <name evidence="5" type="primary">MPUL0A00860</name>
    <name evidence="5" type="ORF">METSCH_A00860</name>
</gene>
<dbReference type="PANTHER" id="PTHR15346">
    <property type="entry name" value="DYNACTIN SUBUNIT"/>
    <property type="match status" value="1"/>
</dbReference>
<accession>A0A4P6XCZ8</accession>
<protein>
    <submittedName>
        <fullName evidence="5">Migration protein JNM1</fullName>
    </submittedName>
</protein>
<evidence type="ECO:0000256" key="1">
    <source>
        <dbReference type="ARBA" id="ARBA00004496"/>
    </source>
</evidence>
<dbReference type="STRING" id="2163413.A0A4P6XCZ8"/>
<dbReference type="InterPro" id="IPR028133">
    <property type="entry name" value="Dynamitin"/>
</dbReference>
<dbReference type="GO" id="GO:0005869">
    <property type="term" value="C:dynactin complex"/>
    <property type="evidence" value="ECO:0007669"/>
    <property type="project" value="InterPro"/>
</dbReference>
<keyword evidence="2" id="KW-0963">Cytoplasm</keyword>
<dbReference type="AlphaFoldDB" id="A0A4P6XCZ8"/>
<dbReference type="Pfam" id="PF04912">
    <property type="entry name" value="Dynamitin"/>
    <property type="match status" value="1"/>
</dbReference>
<dbReference type="EMBL" id="CP034456">
    <property type="protein sequence ID" value="QBM85467.1"/>
    <property type="molecule type" value="Genomic_DNA"/>
</dbReference>
<reference evidence="6" key="1">
    <citation type="submission" date="2019-03" db="EMBL/GenBank/DDBJ databases">
        <title>Snf2 controls pulcherriminic acid biosynthesis and connects pigmentation and antifungal activity of the yeast Metschnikowia pulcherrima.</title>
        <authorList>
            <person name="Gore-Lloyd D."/>
            <person name="Sumann I."/>
            <person name="Brachmann A.O."/>
            <person name="Schneeberger K."/>
            <person name="Ortiz-Merino R.A."/>
            <person name="Moreno-Beltran M."/>
            <person name="Schlaefli M."/>
            <person name="Kirner P."/>
            <person name="Santos Kron A."/>
            <person name="Wolfe K.H."/>
            <person name="Piel J."/>
            <person name="Ahrens C.H."/>
            <person name="Henk D."/>
            <person name="Freimoser F.M."/>
        </authorList>
    </citation>
    <scope>NUCLEOTIDE SEQUENCE [LARGE SCALE GENOMIC DNA]</scope>
    <source>
        <strain evidence="6">APC 1.2</strain>
    </source>
</reference>
<dbReference type="Proteomes" id="UP000292447">
    <property type="component" value="Chromosome I"/>
</dbReference>
<evidence type="ECO:0000256" key="2">
    <source>
        <dbReference type="ARBA" id="ARBA00022490"/>
    </source>
</evidence>
<keyword evidence="3" id="KW-0175">Coiled coil</keyword>
<sequence length="385" mass="43604">METLSDLDQGPEVYETSDVESVDDLGVRTQESSGPEVVTDHFDAVSAHTAFEEITLEGMLELVDFLGSLAAESLGRNTYHTRNWKETKDQRLARIAQELAEIKEEEDEQKIQVEKLRNLLEALVENKGRAGYYFERLSTAFDQVEAQLSSIKHKAILESSNESETETKLESSPKNHTSQSAVLELELRLAGLEQAIGLNELSLTPNLRNHLRDLERKVNVLYNPEYELGNIKQKVLELNKELEALAKSRRMAQLALPEHDRVSHTRVNEVTSTRSSSNDFEKKVEAIYLKLDEMEKAKSQLPAVIMRLKTLHETHRGLAGAVDAVSELDDTLGTLKRDLLSWNENLDLTKLAIEEHAKGFENKHHDIEEKLQLMETRVEALIKGT</sequence>
<evidence type="ECO:0000313" key="5">
    <source>
        <dbReference type="EMBL" id="QBM85467.1"/>
    </source>
</evidence>